<name>A0A368JRN4_9BACT</name>
<dbReference type="GO" id="GO:0008897">
    <property type="term" value="F:holo-[acyl-carrier-protein] synthase activity"/>
    <property type="evidence" value="ECO:0007669"/>
    <property type="project" value="InterPro"/>
</dbReference>
<dbReference type="PANTHER" id="PTHR12215:SF10">
    <property type="entry name" value="L-AMINOADIPATE-SEMIALDEHYDE DEHYDROGENASE-PHOSPHOPANTETHEINYL TRANSFERASE"/>
    <property type="match status" value="1"/>
</dbReference>
<dbReference type="Proteomes" id="UP000253383">
    <property type="component" value="Unassembled WGS sequence"/>
</dbReference>
<dbReference type="GO" id="GO:0005829">
    <property type="term" value="C:cytosol"/>
    <property type="evidence" value="ECO:0007669"/>
    <property type="project" value="TreeGrafter"/>
</dbReference>
<dbReference type="InterPro" id="IPR050559">
    <property type="entry name" value="P-Pant_transferase_sf"/>
</dbReference>
<dbReference type="GO" id="GO:0019878">
    <property type="term" value="P:lysine biosynthetic process via aminoadipic acid"/>
    <property type="evidence" value="ECO:0007669"/>
    <property type="project" value="TreeGrafter"/>
</dbReference>
<protein>
    <recommendedName>
        <fullName evidence="3">4'-phosphopantetheinyl transferase domain-containing protein</fullName>
    </recommendedName>
</protein>
<comment type="similarity">
    <text evidence="1">Belongs to the P-Pant transferase superfamily. Gsp/Sfp/HetI/AcpT family.</text>
</comment>
<evidence type="ECO:0000313" key="4">
    <source>
        <dbReference type="EMBL" id="RCR68831.1"/>
    </source>
</evidence>
<dbReference type="InterPro" id="IPR037143">
    <property type="entry name" value="4-PPantetheinyl_Trfase_dom_sf"/>
</dbReference>
<feature type="domain" description="4'-phosphopantetheinyl transferase" evidence="3">
    <location>
        <begin position="112"/>
        <end position="181"/>
    </location>
</feature>
<gene>
    <name evidence="4" type="ORF">DUE52_15225</name>
</gene>
<dbReference type="PANTHER" id="PTHR12215">
    <property type="entry name" value="PHOSPHOPANTETHEINE TRANSFERASE"/>
    <property type="match status" value="1"/>
</dbReference>
<keyword evidence="2" id="KW-0808">Transferase</keyword>
<accession>A0A368JRN4</accession>
<evidence type="ECO:0000256" key="2">
    <source>
        <dbReference type="ARBA" id="ARBA00022679"/>
    </source>
</evidence>
<sequence>MRSWNEEPQVSIASAPLGNCWPDALYRHYLQSVPTAFHAKLNAYRNWQDRQRSLIGRLLLAKLLRQYDFPAETLERLTIGRYGKPFIDSGFHFNIAHSADRIVCVASRDIVVGIDIELIRPIDFSDFESVMSPAQWQRIMGSEEPLLEFWRHWTVKEAIAKADGRGIGLPLATISIESAVAMLGENRWHVAELEQWNGYCSFVAGSQPIEPGLIAFETYQFG</sequence>
<dbReference type="RefSeq" id="WP_114406881.1">
    <property type="nucleotide sequence ID" value="NZ_QOWE01000011.1"/>
</dbReference>
<evidence type="ECO:0000313" key="5">
    <source>
        <dbReference type="Proteomes" id="UP000253383"/>
    </source>
</evidence>
<dbReference type="Pfam" id="PF01648">
    <property type="entry name" value="ACPS"/>
    <property type="match status" value="1"/>
</dbReference>
<reference evidence="4 5" key="1">
    <citation type="submission" date="2018-07" db="EMBL/GenBank/DDBJ databases">
        <title>Genome analysis of Larkinella rosea.</title>
        <authorList>
            <person name="Zhou Z."/>
            <person name="Wang G."/>
        </authorList>
    </citation>
    <scope>NUCLEOTIDE SEQUENCE [LARGE SCALE GENOMIC DNA]</scope>
    <source>
        <strain evidence="5">zzj9</strain>
    </source>
</reference>
<comment type="caution">
    <text evidence="4">The sequence shown here is derived from an EMBL/GenBank/DDBJ whole genome shotgun (WGS) entry which is preliminary data.</text>
</comment>
<dbReference type="EMBL" id="QOWE01000011">
    <property type="protein sequence ID" value="RCR68831.1"/>
    <property type="molecule type" value="Genomic_DNA"/>
</dbReference>
<keyword evidence="5" id="KW-1185">Reference proteome</keyword>
<dbReference type="GO" id="GO:0000287">
    <property type="term" value="F:magnesium ion binding"/>
    <property type="evidence" value="ECO:0007669"/>
    <property type="project" value="InterPro"/>
</dbReference>
<dbReference type="OrthoDB" id="9808281at2"/>
<organism evidence="4 5">
    <name type="scientific">Larkinella punicea</name>
    <dbReference type="NCBI Taxonomy" id="2315727"/>
    <lineage>
        <taxon>Bacteria</taxon>
        <taxon>Pseudomonadati</taxon>
        <taxon>Bacteroidota</taxon>
        <taxon>Cytophagia</taxon>
        <taxon>Cytophagales</taxon>
        <taxon>Spirosomataceae</taxon>
        <taxon>Larkinella</taxon>
    </lineage>
</organism>
<dbReference type="SUPFAM" id="SSF56214">
    <property type="entry name" value="4'-phosphopantetheinyl transferase"/>
    <property type="match status" value="2"/>
</dbReference>
<evidence type="ECO:0000256" key="1">
    <source>
        <dbReference type="ARBA" id="ARBA00010990"/>
    </source>
</evidence>
<proteinExistence type="inferred from homology"/>
<evidence type="ECO:0000259" key="3">
    <source>
        <dbReference type="Pfam" id="PF01648"/>
    </source>
</evidence>
<dbReference type="AlphaFoldDB" id="A0A368JRN4"/>
<dbReference type="InterPro" id="IPR008278">
    <property type="entry name" value="4-PPantetheinyl_Trfase_dom"/>
</dbReference>
<dbReference type="Gene3D" id="3.90.470.20">
    <property type="entry name" value="4'-phosphopantetheinyl transferase domain"/>
    <property type="match status" value="2"/>
</dbReference>